<evidence type="ECO:0008006" key="5">
    <source>
        <dbReference type="Google" id="ProtNLM"/>
    </source>
</evidence>
<feature type="transmembrane region" description="Helical" evidence="2">
    <location>
        <begin position="277"/>
        <end position="296"/>
    </location>
</feature>
<evidence type="ECO:0000313" key="4">
    <source>
        <dbReference type="Proteomes" id="UP001501690"/>
    </source>
</evidence>
<name>A0ABP4TT74_9MICO</name>
<accession>A0ABP4TT74</accession>
<evidence type="ECO:0000256" key="1">
    <source>
        <dbReference type="SAM" id="MobiDB-lite"/>
    </source>
</evidence>
<comment type="caution">
    <text evidence="3">The sequence shown here is derived from an EMBL/GenBank/DDBJ whole genome shotgun (WGS) entry which is preliminary data.</text>
</comment>
<feature type="region of interest" description="Disordered" evidence="1">
    <location>
        <begin position="207"/>
        <end position="237"/>
    </location>
</feature>
<keyword evidence="2" id="KW-0812">Transmembrane</keyword>
<keyword evidence="4" id="KW-1185">Reference proteome</keyword>
<evidence type="ECO:0000256" key="2">
    <source>
        <dbReference type="SAM" id="Phobius"/>
    </source>
</evidence>
<organism evidence="3 4">
    <name type="scientific">Microbacterium sediminicola</name>
    <dbReference type="NCBI Taxonomy" id="415210"/>
    <lineage>
        <taxon>Bacteria</taxon>
        <taxon>Bacillati</taxon>
        <taxon>Actinomycetota</taxon>
        <taxon>Actinomycetes</taxon>
        <taxon>Micrococcales</taxon>
        <taxon>Microbacteriaceae</taxon>
        <taxon>Microbacterium</taxon>
    </lineage>
</organism>
<sequence>MVGYAPLRRVRAAESPYPGVLVRVGTGTRLLIDPDQQPRAGVFWEVAEESHVLRAREVVQGGRLPEGAPQALVEICAGPLRVQLGSLGRLTPSQLATVFVALLRGSAEMARSDDAEAPGEWWMTGSGRPVFALGDTGTACAASACALIAELDIDDAEMRALGDTVAGAISTAANDSSRLRCEQRIFATVAPAALIPVTGTASMALRTEPPVRDLPPSLAGDAEHMPEERRNGPAVTSGMWGAAMSREVRDMADEVLARVRRRRRSGGTAARPRRRRVVLGALGLAAVVAVAALLLLDVAPEGAASSGGAAAENETPGAATGTPTSVDGEGETAADGMSHQPATPEEITAIAAALLDAWTTCGEDVSCRSTIAESPDLGSPGGAAVAPVSSLDLTLIDDFGDVAVVGATEAGAETTLIVVLARPDGEWLLRDVYGVAQQPG</sequence>
<feature type="region of interest" description="Disordered" evidence="1">
    <location>
        <begin position="303"/>
        <end position="341"/>
    </location>
</feature>
<dbReference type="Proteomes" id="UP001501690">
    <property type="component" value="Unassembled WGS sequence"/>
</dbReference>
<feature type="compositionally biased region" description="Basic and acidic residues" evidence="1">
    <location>
        <begin position="221"/>
        <end position="231"/>
    </location>
</feature>
<evidence type="ECO:0000313" key="3">
    <source>
        <dbReference type="EMBL" id="GAA1692902.1"/>
    </source>
</evidence>
<keyword evidence="2" id="KW-1133">Transmembrane helix</keyword>
<keyword evidence="2" id="KW-0472">Membrane</keyword>
<dbReference type="EMBL" id="BAAAPL010000001">
    <property type="protein sequence ID" value="GAA1692902.1"/>
    <property type="molecule type" value="Genomic_DNA"/>
</dbReference>
<reference evidence="4" key="1">
    <citation type="journal article" date="2019" name="Int. J. Syst. Evol. Microbiol.">
        <title>The Global Catalogue of Microorganisms (GCM) 10K type strain sequencing project: providing services to taxonomists for standard genome sequencing and annotation.</title>
        <authorList>
            <consortium name="The Broad Institute Genomics Platform"/>
            <consortium name="The Broad Institute Genome Sequencing Center for Infectious Disease"/>
            <person name="Wu L."/>
            <person name="Ma J."/>
        </authorList>
    </citation>
    <scope>NUCLEOTIDE SEQUENCE [LARGE SCALE GENOMIC DNA]</scope>
    <source>
        <strain evidence="4">JCM 15577</strain>
    </source>
</reference>
<proteinExistence type="predicted"/>
<gene>
    <name evidence="3" type="ORF">GCM10009808_07590</name>
</gene>
<protein>
    <recommendedName>
        <fullName evidence="5">DUF4878 domain-containing protein</fullName>
    </recommendedName>
</protein>